<organism evidence="1 2">
    <name type="scientific">Trichinella pseudospiralis</name>
    <name type="common">Parasitic roundworm</name>
    <dbReference type="NCBI Taxonomy" id="6337"/>
    <lineage>
        <taxon>Eukaryota</taxon>
        <taxon>Metazoa</taxon>
        <taxon>Ecdysozoa</taxon>
        <taxon>Nematoda</taxon>
        <taxon>Enoplea</taxon>
        <taxon>Dorylaimia</taxon>
        <taxon>Trichinellida</taxon>
        <taxon>Trichinellidae</taxon>
        <taxon>Trichinella</taxon>
    </lineage>
</organism>
<proteinExistence type="predicted"/>
<feature type="non-terminal residue" evidence="1">
    <location>
        <position position="32"/>
    </location>
</feature>
<protein>
    <submittedName>
        <fullName evidence="1">Uncharacterized protein</fullName>
    </submittedName>
</protein>
<accession>A0A0V1C4L4</accession>
<sequence>LMFRNYVDVLGKLSSQLIITGLEKRWKQRHPY</sequence>
<name>A0A0V1C4L4_TRIPS</name>
<evidence type="ECO:0000313" key="2">
    <source>
        <dbReference type="Proteomes" id="UP000054995"/>
    </source>
</evidence>
<gene>
    <name evidence="1" type="ORF">T4D_4420</name>
</gene>
<keyword evidence="2" id="KW-1185">Reference proteome</keyword>
<dbReference type="AlphaFoldDB" id="A0A0V1C4L4"/>
<dbReference type="Proteomes" id="UP000054995">
    <property type="component" value="Unassembled WGS sequence"/>
</dbReference>
<feature type="non-terminal residue" evidence="1">
    <location>
        <position position="1"/>
    </location>
</feature>
<reference evidence="1 2" key="1">
    <citation type="submission" date="2015-01" db="EMBL/GenBank/DDBJ databases">
        <title>Evolution of Trichinella species and genotypes.</title>
        <authorList>
            <person name="Korhonen P.K."/>
            <person name="Edoardo P."/>
            <person name="Giuseppe L.R."/>
            <person name="Gasser R.B."/>
        </authorList>
    </citation>
    <scope>NUCLEOTIDE SEQUENCE [LARGE SCALE GENOMIC DNA]</scope>
    <source>
        <strain evidence="1">ISS470</strain>
    </source>
</reference>
<evidence type="ECO:0000313" key="1">
    <source>
        <dbReference type="EMBL" id="KRY43699.1"/>
    </source>
</evidence>
<comment type="caution">
    <text evidence="1">The sequence shown here is derived from an EMBL/GenBank/DDBJ whole genome shotgun (WGS) entry which is preliminary data.</text>
</comment>
<dbReference type="EMBL" id="JYDT01005875">
    <property type="protein sequence ID" value="KRY43699.1"/>
    <property type="molecule type" value="Genomic_DNA"/>
</dbReference>